<evidence type="ECO:0000256" key="1">
    <source>
        <dbReference type="SAM" id="MobiDB-lite"/>
    </source>
</evidence>
<proteinExistence type="predicted"/>
<protein>
    <submittedName>
        <fullName evidence="2">Uncharacterized protein</fullName>
    </submittedName>
</protein>
<organism evidence="2 3">
    <name type="scientific">Stylonychia lemnae</name>
    <name type="common">Ciliate</name>
    <dbReference type="NCBI Taxonomy" id="5949"/>
    <lineage>
        <taxon>Eukaryota</taxon>
        <taxon>Sar</taxon>
        <taxon>Alveolata</taxon>
        <taxon>Ciliophora</taxon>
        <taxon>Intramacronucleata</taxon>
        <taxon>Spirotrichea</taxon>
        <taxon>Stichotrichia</taxon>
        <taxon>Sporadotrichida</taxon>
        <taxon>Oxytrichidae</taxon>
        <taxon>Stylonychinae</taxon>
        <taxon>Stylonychia</taxon>
    </lineage>
</organism>
<name>A0A078A164_STYLE</name>
<dbReference type="PANTHER" id="PTHR31398:SF0">
    <property type="entry name" value="MEIOTIC NUCLEAR DIVISION PROTEIN 1 HOMOLOG"/>
    <property type="match status" value="1"/>
</dbReference>
<dbReference type="AlphaFoldDB" id="A0A078A164"/>
<dbReference type="GO" id="GO:0007131">
    <property type="term" value="P:reciprocal meiotic recombination"/>
    <property type="evidence" value="ECO:0007669"/>
    <property type="project" value="TreeGrafter"/>
</dbReference>
<keyword evidence="3" id="KW-1185">Reference proteome</keyword>
<evidence type="ECO:0000313" key="2">
    <source>
        <dbReference type="EMBL" id="CDW74524.1"/>
    </source>
</evidence>
<reference evidence="2 3" key="1">
    <citation type="submission" date="2014-06" db="EMBL/GenBank/DDBJ databases">
        <authorList>
            <person name="Swart Estienne"/>
        </authorList>
    </citation>
    <scope>NUCLEOTIDE SEQUENCE [LARGE SCALE GENOMIC DNA]</scope>
    <source>
        <strain evidence="2 3">130c</strain>
    </source>
</reference>
<evidence type="ECO:0000313" key="3">
    <source>
        <dbReference type="Proteomes" id="UP000039865"/>
    </source>
</evidence>
<dbReference type="Proteomes" id="UP000039865">
    <property type="component" value="Unassembled WGS sequence"/>
</dbReference>
<sequence>MILRNQAQIKKNTLVNISNSYTPPEDISRKNISFAFKLADFYGNTIADDSKHGKLILRQFDIKILKNDSDGTSNRIFNTYLIPFSKCQIGKNFFYENSQELELYSIDSYYCPDWNNLTIQGNWYAPEYKGLTLLYQRCSGSNCSSDDDFKSWFAPILVQEIFTSSYFNIGDFDRPIHYFLDNIWVNLQYGRSVVYQTFVKKNQIQLSDNLFGLFYTQVNDFFYEIQKNTYFTADDQRGPGPGVMFSQDIILDKEYDIFDRQVYTLTGVLQDIGGFYNSCFFVCVLLYSKIQYTLFFSSLVSRLYQIDVKPKSYSSKKNKYDMESVDQDSTITNVNLKTKQKNGSNLSNMQLHQYIQKNSKTITEDFLNYVQNLLDNRWRMKMSCKEACRNKITFFLCRPCIKTRHFRKTYKKERLFKKGEAKIKKELDCVNLMAKMRQIDIFLSYFFSSRQKFLMMFSKQNLLHLSESSQSEDEGDRIQRFIKKHKEYADSDSDDSNKHTHVVYAKQMQASLKHFKHPGQISLMDKRLLYGLLTKNPSKYLNHEYSQSSIENFKDKTNDKSIRDASLHYSDSDSVDPSMMAPYTVSMNPPEKTHQEFYTQGTIIKEIIKGQPEEKSIKDGFKSLRKMLQKKPKQEKSGFSKNKSRMTAVDGHHDKFTHTAKKKRPATKYESSDDNMKLEKVFKN</sequence>
<dbReference type="EMBL" id="CCKQ01003403">
    <property type="protein sequence ID" value="CDW74524.1"/>
    <property type="molecule type" value="Genomic_DNA"/>
</dbReference>
<dbReference type="InParanoid" id="A0A078A164"/>
<feature type="region of interest" description="Disordered" evidence="1">
    <location>
        <begin position="628"/>
        <end position="684"/>
    </location>
</feature>
<feature type="compositionally biased region" description="Basic and acidic residues" evidence="1">
    <location>
        <begin position="670"/>
        <end position="684"/>
    </location>
</feature>
<dbReference type="GO" id="GO:0005634">
    <property type="term" value="C:nucleus"/>
    <property type="evidence" value="ECO:0007669"/>
    <property type="project" value="TreeGrafter"/>
</dbReference>
<accession>A0A078A164</accession>
<dbReference type="PANTHER" id="PTHR31398">
    <property type="entry name" value="MEIOTIC NUCLEAR DIVISION PROTEIN 1 HOMOLOG"/>
    <property type="match status" value="1"/>
</dbReference>
<gene>
    <name evidence="2" type="primary">Contig17126.g18246</name>
    <name evidence="2" type="ORF">STYLEM_3504</name>
</gene>